<dbReference type="SUPFAM" id="SSF54593">
    <property type="entry name" value="Glyoxalase/Bleomycin resistance protein/Dihydroxybiphenyl dioxygenase"/>
    <property type="match status" value="2"/>
</dbReference>
<dbReference type="PANTHER" id="PTHR33993">
    <property type="entry name" value="GLYOXALASE-RELATED"/>
    <property type="match status" value="1"/>
</dbReference>
<dbReference type="InterPro" id="IPR004360">
    <property type="entry name" value="Glyas_Fos-R_dOase_dom"/>
</dbReference>
<protein>
    <submittedName>
        <fullName evidence="2">Putative hydroxylase</fullName>
    </submittedName>
</protein>
<dbReference type="PANTHER" id="PTHR33993:SF14">
    <property type="entry name" value="GB|AAF24581.1"/>
    <property type="match status" value="1"/>
</dbReference>
<feature type="domain" description="VOC" evidence="1">
    <location>
        <begin position="7"/>
        <end position="126"/>
    </location>
</feature>
<sequence length="254" mass="27439">MPNPQGTPIWYELMTTDPEASKAFYDDVIGWTVQDKPAGDMDYRMIDSGNGVDLVGGVMRLTEQMTAGGGRPTWLFYIGVDDVDASVGKIKAAGGSVLMPAWDIPDVGRIAMVADPQGIPFYIMRGASEENSTAWDRTGMGKCNWNELATPDQAGANAFYATVFGWTYPDRMPMGEMGDYVFIQAGDQTIGATMTHPAEGPPPAWRFYFRAPDIEAAAAKVSRNGGTVHAGPMEVPGGDRIIVASDPHYTERVS</sequence>
<evidence type="ECO:0000259" key="1">
    <source>
        <dbReference type="PROSITE" id="PS51819"/>
    </source>
</evidence>
<dbReference type="PROSITE" id="PS51819">
    <property type="entry name" value="VOC"/>
    <property type="match status" value="2"/>
</dbReference>
<dbReference type="AlphaFoldDB" id="A0A160TRQ1"/>
<dbReference type="Gene3D" id="3.10.180.10">
    <property type="entry name" value="2,3-Dihydroxybiphenyl 1,2-Dioxygenase, domain 1"/>
    <property type="match status" value="2"/>
</dbReference>
<reference evidence="2" key="1">
    <citation type="submission" date="2015-10" db="EMBL/GenBank/DDBJ databases">
        <authorList>
            <person name="Gilbert D.G."/>
        </authorList>
    </citation>
    <scope>NUCLEOTIDE SEQUENCE</scope>
</reference>
<organism evidence="2">
    <name type="scientific">hydrothermal vent metagenome</name>
    <dbReference type="NCBI Taxonomy" id="652676"/>
    <lineage>
        <taxon>unclassified sequences</taxon>
        <taxon>metagenomes</taxon>
        <taxon>ecological metagenomes</taxon>
    </lineage>
</organism>
<dbReference type="InterPro" id="IPR037523">
    <property type="entry name" value="VOC_core"/>
</dbReference>
<dbReference type="Pfam" id="PF00903">
    <property type="entry name" value="Glyoxalase"/>
    <property type="match status" value="2"/>
</dbReference>
<dbReference type="EMBL" id="CZQE01000397">
    <property type="protein sequence ID" value="CUS46814.1"/>
    <property type="molecule type" value="Genomic_DNA"/>
</dbReference>
<accession>A0A160TRQ1</accession>
<name>A0A160TRQ1_9ZZZZ</name>
<evidence type="ECO:0000313" key="2">
    <source>
        <dbReference type="EMBL" id="CUS46814.1"/>
    </source>
</evidence>
<proteinExistence type="predicted"/>
<dbReference type="CDD" id="cd07247">
    <property type="entry name" value="SgaA_N_like"/>
    <property type="match status" value="2"/>
</dbReference>
<dbReference type="InterPro" id="IPR052164">
    <property type="entry name" value="Anthracycline_SecMetBiosynth"/>
</dbReference>
<gene>
    <name evidence="2" type="ORF">MGWOODY_Smn2373</name>
</gene>
<feature type="domain" description="VOC" evidence="1">
    <location>
        <begin position="142"/>
        <end position="254"/>
    </location>
</feature>
<dbReference type="InterPro" id="IPR029068">
    <property type="entry name" value="Glyas_Bleomycin-R_OHBP_Dase"/>
</dbReference>